<sequence>MLRSLVQVLLLALCSSVLLLQVIGAPYRGMPTEIVRADITDDKELAQFLKFMFKLTRGDEMLHQLEDKEGGRDRVMRRHIPLSQRERKAGCRNFFWKTFTSC</sequence>
<comment type="similarity">
    <text evidence="3">Belongs to the somatostatin family.</text>
</comment>
<organism evidence="10 11">
    <name type="scientific">Parambassis ranga</name>
    <name type="common">Indian glassy fish</name>
    <dbReference type="NCBI Taxonomy" id="210632"/>
    <lineage>
        <taxon>Eukaryota</taxon>
        <taxon>Metazoa</taxon>
        <taxon>Chordata</taxon>
        <taxon>Craniata</taxon>
        <taxon>Vertebrata</taxon>
        <taxon>Euteleostomi</taxon>
        <taxon>Actinopterygii</taxon>
        <taxon>Neopterygii</taxon>
        <taxon>Teleostei</taxon>
        <taxon>Neoteleostei</taxon>
        <taxon>Acanthomorphata</taxon>
        <taxon>Ovalentaria</taxon>
        <taxon>Ambassidae</taxon>
        <taxon>Parambassis</taxon>
    </lineage>
</organism>
<comment type="subcellular location">
    <subcellularLocation>
        <location evidence="2">Secreted</location>
    </subcellularLocation>
</comment>
<keyword evidence="6" id="KW-0372">Hormone</keyword>
<evidence type="ECO:0000256" key="6">
    <source>
        <dbReference type="ARBA" id="ARBA00022702"/>
    </source>
</evidence>
<feature type="domain" description="Somatostatin/Cortistatin C-terminal" evidence="9">
    <location>
        <begin position="85"/>
        <end position="102"/>
    </location>
</feature>
<dbReference type="Pfam" id="PF03002">
    <property type="entry name" value="Somatostatin"/>
    <property type="match status" value="1"/>
</dbReference>
<name>A0A6P7K6G3_9TELE</name>
<evidence type="ECO:0000313" key="10">
    <source>
        <dbReference type="Proteomes" id="UP000515145"/>
    </source>
</evidence>
<dbReference type="InParanoid" id="A0A6P7K6G3"/>
<dbReference type="RefSeq" id="XP_028285003.1">
    <property type="nucleotide sequence ID" value="XM_028429202.1"/>
</dbReference>
<dbReference type="FunCoup" id="A0A6P7K6G3">
    <property type="interactions" value="1295"/>
</dbReference>
<evidence type="ECO:0000256" key="3">
    <source>
        <dbReference type="ARBA" id="ARBA00008327"/>
    </source>
</evidence>
<accession>A0A6P7K6G3</accession>
<evidence type="ECO:0000313" key="11">
    <source>
        <dbReference type="RefSeq" id="XP_028285003.1"/>
    </source>
</evidence>
<dbReference type="Proteomes" id="UP000515145">
    <property type="component" value="Chromosome 18"/>
</dbReference>
<evidence type="ECO:0000256" key="5">
    <source>
        <dbReference type="ARBA" id="ARBA00022685"/>
    </source>
</evidence>
<evidence type="ECO:0000256" key="7">
    <source>
        <dbReference type="ARBA" id="ARBA00023157"/>
    </source>
</evidence>
<dbReference type="PANTHER" id="PTHR10558:SF2">
    <property type="entry name" value="SOMATOSTATIN"/>
    <property type="match status" value="1"/>
</dbReference>
<feature type="signal peptide" evidence="8">
    <location>
        <begin position="1"/>
        <end position="24"/>
    </location>
</feature>
<keyword evidence="8" id="KW-0732">Signal</keyword>
<comment type="function">
    <text evidence="1">Somatostatin inhibits the release of somatotropin.</text>
</comment>
<feature type="chain" id="PRO_5028174925" evidence="8">
    <location>
        <begin position="25"/>
        <end position="102"/>
    </location>
</feature>
<dbReference type="GeneID" id="114450810"/>
<keyword evidence="5" id="KW-0165">Cleavage on pair of basic residues</keyword>
<dbReference type="GO" id="GO:0030334">
    <property type="term" value="P:regulation of cell migration"/>
    <property type="evidence" value="ECO:0007669"/>
    <property type="project" value="TreeGrafter"/>
</dbReference>
<dbReference type="CTD" id="793347"/>
<keyword evidence="7" id="KW-1015">Disulfide bond</keyword>
<protein>
    <submittedName>
        <fullName evidence="11">Somatostatin</fullName>
    </submittedName>
</protein>
<reference evidence="11" key="1">
    <citation type="submission" date="2025-08" db="UniProtKB">
        <authorList>
            <consortium name="RefSeq"/>
        </authorList>
    </citation>
    <scope>IDENTIFICATION</scope>
</reference>
<dbReference type="AlphaFoldDB" id="A0A6P7K6G3"/>
<evidence type="ECO:0000256" key="2">
    <source>
        <dbReference type="ARBA" id="ARBA00004613"/>
    </source>
</evidence>
<dbReference type="OrthoDB" id="9948948at2759"/>
<evidence type="ECO:0000256" key="4">
    <source>
        <dbReference type="ARBA" id="ARBA00022525"/>
    </source>
</evidence>
<evidence type="ECO:0000259" key="9">
    <source>
        <dbReference type="Pfam" id="PF03002"/>
    </source>
</evidence>
<dbReference type="GO" id="GO:0005179">
    <property type="term" value="F:hormone activity"/>
    <property type="evidence" value="ECO:0007669"/>
    <property type="project" value="UniProtKB-KW"/>
</dbReference>
<dbReference type="GO" id="GO:0005615">
    <property type="term" value="C:extracellular space"/>
    <property type="evidence" value="ECO:0007669"/>
    <property type="project" value="TreeGrafter"/>
</dbReference>
<keyword evidence="4" id="KW-0964">Secreted</keyword>
<evidence type="ECO:0000256" key="8">
    <source>
        <dbReference type="SAM" id="SignalP"/>
    </source>
</evidence>
<proteinExistence type="inferred from homology"/>
<dbReference type="PANTHER" id="PTHR10558">
    <property type="entry name" value="SOMATOSTATIN"/>
    <property type="match status" value="1"/>
</dbReference>
<keyword evidence="10" id="KW-1185">Reference proteome</keyword>
<dbReference type="InterPro" id="IPR004250">
    <property type="entry name" value="Somatostatin"/>
</dbReference>
<gene>
    <name evidence="11" type="primary">sst5</name>
</gene>
<evidence type="ECO:0000256" key="1">
    <source>
        <dbReference type="ARBA" id="ARBA00003524"/>
    </source>
</evidence>
<dbReference type="InterPro" id="IPR018142">
    <property type="entry name" value="Somatostatin/Cortistatin_C"/>
</dbReference>